<dbReference type="AlphaFoldDB" id="C6T6P6"/>
<dbReference type="EMBL" id="BT093113">
    <property type="protein sequence ID" value="ACU17488.1"/>
    <property type="molecule type" value="mRNA"/>
</dbReference>
<sequence>MFEVSFVRILVRELSTRLLSSHFFLQPSS</sequence>
<reference evidence="1" key="1">
    <citation type="submission" date="2009-08" db="EMBL/GenBank/DDBJ databases">
        <authorList>
            <person name="Cheung F."/>
            <person name="Xiao Y."/>
            <person name="Chan A."/>
            <person name="Moskal W."/>
            <person name="Town C.D."/>
        </authorList>
    </citation>
    <scope>NUCLEOTIDE SEQUENCE</scope>
</reference>
<organism evidence="1">
    <name type="scientific">Glycine max</name>
    <name type="common">Soybean</name>
    <name type="synonym">Glycine hispida</name>
    <dbReference type="NCBI Taxonomy" id="3847"/>
    <lineage>
        <taxon>Eukaryota</taxon>
        <taxon>Viridiplantae</taxon>
        <taxon>Streptophyta</taxon>
        <taxon>Embryophyta</taxon>
        <taxon>Tracheophyta</taxon>
        <taxon>Spermatophyta</taxon>
        <taxon>Magnoliopsida</taxon>
        <taxon>eudicotyledons</taxon>
        <taxon>Gunneridae</taxon>
        <taxon>Pentapetalae</taxon>
        <taxon>rosids</taxon>
        <taxon>fabids</taxon>
        <taxon>Fabales</taxon>
        <taxon>Fabaceae</taxon>
        <taxon>Papilionoideae</taxon>
        <taxon>50 kb inversion clade</taxon>
        <taxon>NPAAA clade</taxon>
        <taxon>indigoferoid/millettioid clade</taxon>
        <taxon>Phaseoleae</taxon>
        <taxon>Glycine</taxon>
        <taxon>Glycine subgen. Soja</taxon>
    </lineage>
</organism>
<name>C6T6P6_SOYBN</name>
<accession>C6T6P6</accession>
<protein>
    <submittedName>
        <fullName evidence="1">Uncharacterized protein</fullName>
    </submittedName>
</protein>
<evidence type="ECO:0000313" key="1">
    <source>
        <dbReference type="EMBL" id="ACU17488.1"/>
    </source>
</evidence>
<proteinExistence type="evidence at transcript level"/>